<proteinExistence type="predicted"/>
<accession>A0A9X6N6X8</accession>
<dbReference type="RefSeq" id="WP_088066671.1">
    <property type="nucleotide sequence ID" value="NZ_MOOV01000098.1"/>
</dbReference>
<evidence type="ECO:0000313" key="1">
    <source>
        <dbReference type="EMBL" id="OUC01070.1"/>
    </source>
</evidence>
<protein>
    <submittedName>
        <fullName evidence="1">Uncharacterized protein</fullName>
    </submittedName>
</protein>
<dbReference type="Proteomes" id="UP000195160">
    <property type="component" value="Unassembled WGS sequence"/>
</dbReference>
<organism evidence="1 2">
    <name type="scientific">Bacillus thuringiensis subsp. medellin</name>
    <dbReference type="NCBI Taxonomy" id="79672"/>
    <lineage>
        <taxon>Bacteria</taxon>
        <taxon>Bacillati</taxon>
        <taxon>Bacillota</taxon>
        <taxon>Bacilli</taxon>
        <taxon>Bacillales</taxon>
        <taxon>Bacillaceae</taxon>
        <taxon>Bacillus</taxon>
        <taxon>Bacillus cereus group</taxon>
    </lineage>
</organism>
<dbReference type="AlphaFoldDB" id="A0A9X6N6X8"/>
<evidence type="ECO:0000313" key="2">
    <source>
        <dbReference type="Proteomes" id="UP000195160"/>
    </source>
</evidence>
<sequence>MENSYLVKVPGGGLTLEEIADSYLELIESDFNMTIDEMAVYLSCSYDYVQEKIAPYIHHIYINSVANKALFTHDTKGEHTHLFTKRKLFSRSGFQQFLLNESVLLVDRERYYVNELSPAAKEKLNEMAKSSKNKTTISEAFETVAVQQAKKLYSKLALESKDIKKVEVSKFPTNLYSLKDLLNGIEELNIKFQYKVVVYRYLKKQGIPKLKLQSLVRYRHEDLKKVADCSFPLAIEKEKLLSCLENILQ</sequence>
<reference evidence="1 2" key="1">
    <citation type="submission" date="2016-10" db="EMBL/GenBank/DDBJ databases">
        <title>Comparative genomics of Bacillus thuringiensis reveals a path to pathogens against multiple invertebrate hosts.</title>
        <authorList>
            <person name="Zheng J."/>
            <person name="Gao Q."/>
            <person name="Liu H."/>
            <person name="Peng D."/>
            <person name="Ruan L."/>
            <person name="Sun M."/>
        </authorList>
    </citation>
    <scope>NUCLEOTIDE SEQUENCE [LARGE SCALE GENOMIC DNA]</scope>
    <source>
        <strain evidence="1">T30001</strain>
    </source>
</reference>
<dbReference type="EMBL" id="MOOV01000098">
    <property type="protein sequence ID" value="OUC01070.1"/>
    <property type="molecule type" value="Genomic_DNA"/>
</dbReference>
<comment type="caution">
    <text evidence="1">The sequence shown here is derived from an EMBL/GenBank/DDBJ whole genome shotgun (WGS) entry which is preliminary data.</text>
</comment>
<gene>
    <name evidence="1" type="ORF">BK784_13600</name>
</gene>
<name>A0A9X6N6X8_BACTV</name>